<dbReference type="InterPro" id="IPR003165">
    <property type="entry name" value="Piwi"/>
</dbReference>
<keyword evidence="5" id="KW-1185">Reference proteome</keyword>
<dbReference type="Pfam" id="PF02171">
    <property type="entry name" value="Piwi"/>
    <property type="match status" value="1"/>
</dbReference>
<dbReference type="SMART" id="SM00949">
    <property type="entry name" value="PAZ"/>
    <property type="match status" value="1"/>
</dbReference>
<dbReference type="GO" id="GO:0003723">
    <property type="term" value="F:RNA binding"/>
    <property type="evidence" value="ECO:0007669"/>
    <property type="project" value="InterPro"/>
</dbReference>
<accession>A0A1I8BCE5</accession>
<evidence type="ECO:0000313" key="5">
    <source>
        <dbReference type="Proteomes" id="UP000095281"/>
    </source>
</evidence>
<dbReference type="Pfam" id="PF02170">
    <property type="entry name" value="PAZ"/>
    <property type="match status" value="1"/>
</dbReference>
<dbReference type="Gene3D" id="3.30.420.10">
    <property type="entry name" value="Ribonuclease H-like superfamily/Ribonuclease H"/>
    <property type="match status" value="1"/>
</dbReference>
<dbReference type="InterPro" id="IPR036085">
    <property type="entry name" value="PAZ_dom_sf"/>
</dbReference>
<dbReference type="Gene3D" id="2.170.260.10">
    <property type="entry name" value="paz domain"/>
    <property type="match status" value="1"/>
</dbReference>
<evidence type="ECO:0000256" key="1">
    <source>
        <dbReference type="RuleBase" id="RU361178"/>
    </source>
</evidence>
<feature type="domain" description="PAZ" evidence="3">
    <location>
        <begin position="295"/>
        <end position="403"/>
    </location>
</feature>
<protein>
    <submittedName>
        <fullName evidence="6">Piwi domain-containing protein</fullName>
    </submittedName>
</protein>
<comment type="similarity">
    <text evidence="1">Belongs to the argonaute family.</text>
</comment>
<dbReference type="CDD" id="cd02846">
    <property type="entry name" value="PAZ_argonaute_like"/>
    <property type="match status" value="1"/>
</dbReference>
<organism evidence="5 6">
    <name type="scientific">Meloidogyne hapla</name>
    <name type="common">Root-knot nematode worm</name>
    <dbReference type="NCBI Taxonomy" id="6305"/>
    <lineage>
        <taxon>Eukaryota</taxon>
        <taxon>Metazoa</taxon>
        <taxon>Ecdysozoa</taxon>
        <taxon>Nematoda</taxon>
        <taxon>Chromadorea</taxon>
        <taxon>Rhabditida</taxon>
        <taxon>Tylenchina</taxon>
        <taxon>Tylenchomorpha</taxon>
        <taxon>Tylenchoidea</taxon>
        <taxon>Meloidogynidae</taxon>
        <taxon>Meloidogyninae</taxon>
        <taxon>Meloidogyne</taxon>
    </lineage>
</organism>
<evidence type="ECO:0000259" key="4">
    <source>
        <dbReference type="PROSITE" id="PS50822"/>
    </source>
</evidence>
<dbReference type="Proteomes" id="UP000095281">
    <property type="component" value="Unplaced"/>
</dbReference>
<sequence length="959" mass="108286">MSTLQLRKSSSIIQDADKTLQKANIQPGSTLLAAKKEPGTVDVGHGQKIVTNVYLLEMSKSKDLFRYEVTISGVWLRDMDLTMRSPSDYRTAQRRFQCYSVIKTFKAKYASSFSNEHLYYDCGRLLFSTFDLNVKVGGIEEVYTLEEIREHSPHLDNDVYKSYRLKILPIHDNKKLPKLCDFSHVTSDAANIDRTTQQFLDISTSLKVFDDPLLYTHFSASDFYLLDPSYFGFTDQDCPVFPSNSSFLGIGMHKGIRTVERASGGNQMSEAIVTSVKKTPFHYVQLVSDKLTKQLGTHFASRMKDTEWIKERVEGSLKGLIVSTIHSEKHRIFEIHGLSTTNLYTEFIQREGNPKVSLFEYYTQTYRINFRYPELPLLINKYKSAQNNDGIRYYPMEVCSIQDHQRIKTAQQDSQMVREMIRKTAIAPAELKKQNAYLKNSLQLDGSEYLDSLGIKCQKGPIEVTSRVLPPPEIEFSTKSKEIPKLPRCAWRDVGQYFYPATCNKWVALALYGSQQDGISLEQWTDFVNRFRSVLSKNRMNFAEPQILARQVIGADLKLIIQGYYEQGCEYMLIAHPDGADQVHHSMKYIEQKTEVVTQGVKMSTVKNVILKSRFQTLSNIVHKTNVKMGGLNYTISVSPQYDLRPIFGDSTLIIGIGSNHPAGGIGMQQGGARPTTSGTDSDKNGNGKNGNGGNGNNFDLLPRGTVPSVVGFSSNIGKNGPFEFIGDYAFQQANRDEKVSIIADIIKRCAEQFKTFNNRYPTRLILYRDGSGEGSFQKILKYEVPLIHNAFSELGFGAKITLIVVNKMQSVRLYAKNIDERAKAPDQNILPGTVVDKDIVHPLWAEFFLNSHIALQGTSKTPRYNVLLDENDLTMDTLQLMTHNLCFGHQIVYSPTSLPTPVMVALEYAKRGRNNYNYWSSSGSGGNLNGATPLELKQLTEHLSFEKSVFLKNLRVNA</sequence>
<dbReference type="InterPro" id="IPR003100">
    <property type="entry name" value="PAZ_dom"/>
</dbReference>
<dbReference type="SUPFAM" id="SSF101690">
    <property type="entry name" value="PAZ domain"/>
    <property type="match status" value="1"/>
</dbReference>
<evidence type="ECO:0000313" key="6">
    <source>
        <dbReference type="WBParaSite" id="MhA1_Contig1934.frz3.gene3"/>
    </source>
</evidence>
<evidence type="ECO:0000256" key="2">
    <source>
        <dbReference type="SAM" id="MobiDB-lite"/>
    </source>
</evidence>
<proteinExistence type="inferred from homology"/>
<dbReference type="PROSITE" id="PS50822">
    <property type="entry name" value="PIWI"/>
    <property type="match status" value="1"/>
</dbReference>
<feature type="region of interest" description="Disordered" evidence="2">
    <location>
        <begin position="665"/>
        <end position="699"/>
    </location>
</feature>
<evidence type="ECO:0000259" key="3">
    <source>
        <dbReference type="PROSITE" id="PS50821"/>
    </source>
</evidence>
<dbReference type="WBParaSite" id="MhA1_Contig1934.frz3.gene3">
    <property type="protein sequence ID" value="MhA1_Contig1934.frz3.gene3"/>
    <property type="gene ID" value="MhA1_Contig1934.frz3.gene3"/>
</dbReference>
<dbReference type="AlphaFoldDB" id="A0A1I8BCE5"/>
<dbReference type="SUPFAM" id="SSF53098">
    <property type="entry name" value="Ribonuclease H-like"/>
    <property type="match status" value="1"/>
</dbReference>
<dbReference type="InterPro" id="IPR036397">
    <property type="entry name" value="RNaseH_sf"/>
</dbReference>
<dbReference type="PANTHER" id="PTHR22891">
    <property type="entry name" value="EUKARYOTIC TRANSLATION INITIATION FACTOR 2C"/>
    <property type="match status" value="1"/>
</dbReference>
<dbReference type="InterPro" id="IPR012337">
    <property type="entry name" value="RNaseH-like_sf"/>
</dbReference>
<dbReference type="OMA" id="AWDLNIA"/>
<name>A0A1I8BCE5_MELHA</name>
<dbReference type="SMART" id="SM00950">
    <property type="entry name" value="Piwi"/>
    <property type="match status" value="1"/>
</dbReference>
<dbReference type="Gene3D" id="3.40.50.2300">
    <property type="match status" value="1"/>
</dbReference>
<feature type="domain" description="Piwi" evidence="4">
    <location>
        <begin position="596"/>
        <end position="918"/>
    </location>
</feature>
<reference evidence="6" key="1">
    <citation type="submission" date="2016-11" db="UniProtKB">
        <authorList>
            <consortium name="WormBaseParasite"/>
        </authorList>
    </citation>
    <scope>IDENTIFICATION</scope>
</reference>
<dbReference type="PROSITE" id="PS50821">
    <property type="entry name" value="PAZ"/>
    <property type="match status" value="1"/>
</dbReference>